<gene>
    <name evidence="2" type="ORF">AZ78_3970</name>
</gene>
<dbReference type="Proteomes" id="UP000023435">
    <property type="component" value="Unassembled WGS sequence"/>
</dbReference>
<proteinExistence type="predicted"/>
<evidence type="ECO:0000256" key="1">
    <source>
        <dbReference type="SAM" id="SignalP"/>
    </source>
</evidence>
<comment type="caution">
    <text evidence="2">The sequence shown here is derived from an EMBL/GenBank/DDBJ whole genome shotgun (WGS) entry which is preliminary data.</text>
</comment>
<dbReference type="OrthoDB" id="6028486at2"/>
<feature type="chain" id="PRO_5007131887" evidence="1">
    <location>
        <begin position="26"/>
        <end position="180"/>
    </location>
</feature>
<keyword evidence="1" id="KW-0732">Signal</keyword>
<evidence type="ECO:0000313" key="3">
    <source>
        <dbReference type="Proteomes" id="UP000023435"/>
    </source>
</evidence>
<dbReference type="RefSeq" id="WP_153019178.1">
    <property type="nucleotide sequence ID" value="NZ_JAJA02000001.1"/>
</dbReference>
<organism evidence="2 3">
    <name type="scientific">Lysobacter capsici AZ78</name>
    <dbReference type="NCBI Taxonomy" id="1444315"/>
    <lineage>
        <taxon>Bacteria</taxon>
        <taxon>Pseudomonadati</taxon>
        <taxon>Pseudomonadota</taxon>
        <taxon>Gammaproteobacteria</taxon>
        <taxon>Lysobacterales</taxon>
        <taxon>Lysobacteraceae</taxon>
        <taxon>Lysobacter</taxon>
    </lineage>
</organism>
<evidence type="ECO:0000313" key="2">
    <source>
        <dbReference type="EMBL" id="KWS06414.1"/>
    </source>
</evidence>
<feature type="signal peptide" evidence="1">
    <location>
        <begin position="1"/>
        <end position="25"/>
    </location>
</feature>
<sequence>MKTITLVTISTLTLLFAMCSQFAQAQAVGMDGERRQPLQQDATAPADPGRVQALASARFPDTFGGLYIEHRPRYRVVVNFSRDAKASLRQLTTDGTFEAVTVTHSLRDLDRIGETVKQVLRAKGLDCTLSTDPRRPSLKVWMRDQDLAPARAVLAEAGLAQPFVVMTAYEIVEPTGGGER</sequence>
<keyword evidence="3" id="KW-1185">Reference proteome</keyword>
<dbReference type="AlphaFoldDB" id="A0A108UC39"/>
<reference evidence="2 3" key="1">
    <citation type="journal article" date="2014" name="Genome Announc.">
        <title>Draft Genome Sequence of Lysobacter capsici AZ78, a Bacterium Antagonistic to Plant-Pathogenic Oomycetes.</title>
        <authorList>
            <person name="Puopolo G."/>
            <person name="Sonego P."/>
            <person name="Engelen K."/>
            <person name="Pertot I."/>
        </authorList>
    </citation>
    <scope>NUCLEOTIDE SEQUENCE [LARGE SCALE GENOMIC DNA]</scope>
    <source>
        <strain evidence="2 3">AZ78</strain>
    </source>
</reference>
<name>A0A108UC39_9GAMM</name>
<dbReference type="EMBL" id="JAJA02000001">
    <property type="protein sequence ID" value="KWS06414.1"/>
    <property type="molecule type" value="Genomic_DNA"/>
</dbReference>
<protein>
    <submittedName>
        <fullName evidence="2">Uncharacterized protein</fullName>
    </submittedName>
</protein>
<accession>A0A108UC39</accession>